<name>X1HB01_9ZZZZ</name>
<accession>X1HB01</accession>
<dbReference type="SUPFAM" id="SSF55031">
    <property type="entry name" value="Bacterial exopeptidase dimerisation domain"/>
    <property type="match status" value="1"/>
</dbReference>
<feature type="non-terminal residue" evidence="4">
    <location>
        <position position="1"/>
    </location>
</feature>
<keyword evidence="2" id="KW-0378">Hydrolase</keyword>
<dbReference type="Gene3D" id="3.30.70.360">
    <property type="match status" value="1"/>
</dbReference>
<evidence type="ECO:0000313" key="4">
    <source>
        <dbReference type="EMBL" id="GAH54260.1"/>
    </source>
</evidence>
<dbReference type="InterPro" id="IPR011650">
    <property type="entry name" value="Peptidase_M20_dimer"/>
</dbReference>
<dbReference type="AlphaFoldDB" id="X1HB01"/>
<evidence type="ECO:0000256" key="1">
    <source>
        <dbReference type="ARBA" id="ARBA00022723"/>
    </source>
</evidence>
<dbReference type="PANTHER" id="PTHR43808:SF25">
    <property type="entry name" value="PEPTIDASE M20 DIMERISATION DOMAIN-CONTAINING PROTEIN"/>
    <property type="match status" value="1"/>
</dbReference>
<evidence type="ECO:0000259" key="3">
    <source>
        <dbReference type="Pfam" id="PF07687"/>
    </source>
</evidence>
<protein>
    <recommendedName>
        <fullName evidence="3">Peptidase M20 dimerisation domain-containing protein</fullName>
    </recommendedName>
</protein>
<dbReference type="SUPFAM" id="SSF53187">
    <property type="entry name" value="Zn-dependent exopeptidases"/>
    <property type="match status" value="1"/>
</dbReference>
<dbReference type="Pfam" id="PF07687">
    <property type="entry name" value="M20_dimer"/>
    <property type="match status" value="1"/>
</dbReference>
<organism evidence="4">
    <name type="scientific">marine sediment metagenome</name>
    <dbReference type="NCBI Taxonomy" id="412755"/>
    <lineage>
        <taxon>unclassified sequences</taxon>
        <taxon>metagenomes</taxon>
        <taxon>ecological metagenomes</taxon>
    </lineage>
</organism>
<comment type="caution">
    <text evidence="4">The sequence shown here is derived from an EMBL/GenBank/DDBJ whole genome shotgun (WGS) entry which is preliminary data.</text>
</comment>
<dbReference type="EMBL" id="BARU01022217">
    <property type="protein sequence ID" value="GAH54260.1"/>
    <property type="molecule type" value="Genomic_DNA"/>
</dbReference>
<keyword evidence="1" id="KW-0479">Metal-binding</keyword>
<feature type="domain" description="Peptidase M20 dimerisation" evidence="3">
    <location>
        <begin position="58"/>
        <end position="111"/>
    </location>
</feature>
<dbReference type="InterPro" id="IPR050072">
    <property type="entry name" value="Peptidase_M20A"/>
</dbReference>
<dbReference type="GO" id="GO:0016787">
    <property type="term" value="F:hydrolase activity"/>
    <property type="evidence" value="ECO:0007669"/>
    <property type="project" value="UniProtKB-KW"/>
</dbReference>
<evidence type="ECO:0000256" key="2">
    <source>
        <dbReference type="ARBA" id="ARBA00022801"/>
    </source>
</evidence>
<gene>
    <name evidence="4" type="ORF">S03H2_36224</name>
</gene>
<dbReference type="InterPro" id="IPR036264">
    <property type="entry name" value="Bact_exopeptidase_dim_dom"/>
</dbReference>
<dbReference type="PANTHER" id="PTHR43808">
    <property type="entry name" value="ACETYLORNITHINE DEACETYLASE"/>
    <property type="match status" value="1"/>
</dbReference>
<dbReference type="Gene3D" id="3.40.630.10">
    <property type="entry name" value="Zn peptidases"/>
    <property type="match status" value="1"/>
</dbReference>
<proteinExistence type="predicted"/>
<reference evidence="4" key="1">
    <citation type="journal article" date="2014" name="Front. Microbiol.">
        <title>High frequency of phylogenetically diverse reductive dehalogenase-homologous genes in deep subseafloor sedimentary metagenomes.</title>
        <authorList>
            <person name="Kawai M."/>
            <person name="Futagami T."/>
            <person name="Toyoda A."/>
            <person name="Takaki Y."/>
            <person name="Nishi S."/>
            <person name="Hori S."/>
            <person name="Arai W."/>
            <person name="Tsubouchi T."/>
            <person name="Morono Y."/>
            <person name="Uchiyama I."/>
            <person name="Ito T."/>
            <person name="Fujiyama A."/>
            <person name="Inagaki F."/>
            <person name="Takami H."/>
        </authorList>
    </citation>
    <scope>NUCLEOTIDE SEQUENCE</scope>
    <source>
        <strain evidence="4">Expedition CK06-06</strain>
    </source>
</reference>
<sequence>LTIACFHTVGDALVVDQNIVKLELPVVHYLAGMDCARRLKSLFGKLRAERTAYPTQEARQTYTTINIGGVAEGGSKVNTVPDHFSFTVDVRTIPEMAKEKVLDTLSEAISGAEKANPGVKGSVEIIQEAEAVLGDEGGRWLPLLDRAYRLATGRKPKHCLAPFYTDMRHIVGGAGVPALGLGCEVGGVHGDDEWVSISGLVDIAKVVAVAAELMAEG</sequence>